<keyword evidence="1" id="KW-1133">Transmembrane helix</keyword>
<dbReference type="STRING" id="1227456.C450_12365"/>
<gene>
    <name evidence="3" type="ORF">C450_12365</name>
</gene>
<evidence type="ECO:0000313" key="4">
    <source>
        <dbReference type="Proteomes" id="UP000011625"/>
    </source>
</evidence>
<keyword evidence="4" id="KW-1185">Reference proteome</keyword>
<feature type="transmembrane region" description="Helical" evidence="1">
    <location>
        <begin position="81"/>
        <end position="99"/>
    </location>
</feature>
<protein>
    <recommendedName>
        <fullName evidence="2">Protein-glutamine gamma-glutamyltransferase-like C-terminal domain-containing protein</fullName>
    </recommendedName>
</protein>
<organism evidence="3 4">
    <name type="scientific">Halococcus salifodinae DSM 8989</name>
    <dbReference type="NCBI Taxonomy" id="1227456"/>
    <lineage>
        <taxon>Archaea</taxon>
        <taxon>Methanobacteriati</taxon>
        <taxon>Methanobacteriota</taxon>
        <taxon>Stenosarchaea group</taxon>
        <taxon>Halobacteria</taxon>
        <taxon>Halobacteriales</taxon>
        <taxon>Halococcaceae</taxon>
        <taxon>Halococcus</taxon>
    </lineage>
</organism>
<evidence type="ECO:0000259" key="2">
    <source>
        <dbReference type="Pfam" id="PF13559"/>
    </source>
</evidence>
<feature type="transmembrane region" description="Helical" evidence="1">
    <location>
        <begin position="32"/>
        <end position="53"/>
    </location>
</feature>
<comment type="caution">
    <text evidence="3">The sequence shown here is derived from an EMBL/GenBank/DDBJ whole genome shotgun (WGS) entry which is preliminary data.</text>
</comment>
<dbReference type="AlphaFoldDB" id="M0N2A6"/>
<keyword evidence="1" id="KW-0812">Transmembrane</keyword>
<evidence type="ECO:0000313" key="3">
    <source>
        <dbReference type="EMBL" id="EMA51269.1"/>
    </source>
</evidence>
<dbReference type="Proteomes" id="UP000011625">
    <property type="component" value="Unassembled WGS sequence"/>
</dbReference>
<dbReference type="RefSeq" id="WP_005043723.1">
    <property type="nucleotide sequence ID" value="NZ_AOME01000068.1"/>
</dbReference>
<dbReference type="EMBL" id="AOME01000068">
    <property type="protein sequence ID" value="EMA51269.1"/>
    <property type="molecule type" value="Genomic_DNA"/>
</dbReference>
<keyword evidence="1" id="KW-0472">Membrane</keyword>
<evidence type="ECO:0000256" key="1">
    <source>
        <dbReference type="SAM" id="Phobius"/>
    </source>
</evidence>
<accession>M0N2A6</accession>
<sequence length="221" mass="23862">MALLAIITSTLEPSISTSVAPQPPKSAPTSGISLLALLYMLLNAFLAFFGITLEPPSGQSSGGSILELLFMILQVIYQHRLAIIVIAVLLTVVGLLYQYRHHLAVPRVFQSTSEAPETAARSSLIATGSADWPSDTEPESVQEAWIAMIQRVDDIEKPSSRTPTEWQQIAVDAGLPADTVETITATFCAIQYGNAPETDTRRKRVRAALDKLEDQQGATDG</sequence>
<proteinExistence type="predicted"/>
<dbReference type="PATRIC" id="fig|1227456.3.peg.2500"/>
<dbReference type="Pfam" id="PF13559">
    <property type="entry name" value="DUF4129"/>
    <property type="match status" value="1"/>
</dbReference>
<feature type="domain" description="Protein-glutamine gamma-glutamyltransferase-like C-terminal" evidence="2">
    <location>
        <begin position="145"/>
        <end position="210"/>
    </location>
</feature>
<dbReference type="OrthoDB" id="206550at2157"/>
<dbReference type="InterPro" id="IPR025403">
    <property type="entry name" value="TgpA-like_C"/>
</dbReference>
<name>M0N2A6_9EURY</name>
<reference evidence="3 4" key="1">
    <citation type="journal article" date="2014" name="PLoS Genet.">
        <title>Phylogenetically driven sequencing of extremely halophilic archaea reveals strategies for static and dynamic osmo-response.</title>
        <authorList>
            <person name="Becker E.A."/>
            <person name="Seitzer P.M."/>
            <person name="Tritt A."/>
            <person name="Larsen D."/>
            <person name="Krusor M."/>
            <person name="Yao A.I."/>
            <person name="Wu D."/>
            <person name="Madern D."/>
            <person name="Eisen J.A."/>
            <person name="Darling A.E."/>
            <person name="Facciotti M.T."/>
        </authorList>
    </citation>
    <scope>NUCLEOTIDE SEQUENCE [LARGE SCALE GENOMIC DNA]</scope>
    <source>
        <strain evidence="3 4">DSM 8989</strain>
    </source>
</reference>